<comment type="caution">
    <text evidence="2">The sequence shown here is derived from an EMBL/GenBank/DDBJ whole genome shotgun (WGS) entry which is preliminary data.</text>
</comment>
<keyword evidence="1" id="KW-1133">Transmembrane helix</keyword>
<keyword evidence="1" id="KW-0812">Transmembrane</keyword>
<sequence>MNSMDDVSELKKLLKENIEISKKIYKNTEKIKRHFFWVKIWKSAKFTIITGLIIAGIIYSKPYIRQVFELYKNAYQIFLSPGLEKPQNEQ</sequence>
<protein>
    <submittedName>
        <fullName evidence="2">Uncharacterized protein</fullName>
    </submittedName>
</protein>
<dbReference type="EMBL" id="MHQZ01000017">
    <property type="protein sequence ID" value="OHA14109.1"/>
    <property type="molecule type" value="Genomic_DNA"/>
</dbReference>
<evidence type="ECO:0000313" key="2">
    <source>
        <dbReference type="EMBL" id="OHA14109.1"/>
    </source>
</evidence>
<organism evidence="2 3">
    <name type="scientific">Candidatus Tagabacteria bacterium RIFCSPLOWO2_01_FULL_39_11</name>
    <dbReference type="NCBI Taxonomy" id="1802295"/>
    <lineage>
        <taxon>Bacteria</taxon>
        <taxon>Candidatus Tagaibacteriota</taxon>
    </lineage>
</organism>
<gene>
    <name evidence="2" type="ORF">A2909_02845</name>
</gene>
<dbReference type="Proteomes" id="UP000178302">
    <property type="component" value="Unassembled WGS sequence"/>
</dbReference>
<dbReference type="AlphaFoldDB" id="A0A1G2LTD5"/>
<accession>A0A1G2LTD5</accession>
<proteinExistence type="predicted"/>
<evidence type="ECO:0000256" key="1">
    <source>
        <dbReference type="SAM" id="Phobius"/>
    </source>
</evidence>
<reference evidence="2 3" key="1">
    <citation type="journal article" date="2016" name="Nat. Commun.">
        <title>Thousands of microbial genomes shed light on interconnected biogeochemical processes in an aquifer system.</title>
        <authorList>
            <person name="Anantharaman K."/>
            <person name="Brown C.T."/>
            <person name="Hug L.A."/>
            <person name="Sharon I."/>
            <person name="Castelle C.J."/>
            <person name="Probst A.J."/>
            <person name="Thomas B.C."/>
            <person name="Singh A."/>
            <person name="Wilkins M.J."/>
            <person name="Karaoz U."/>
            <person name="Brodie E.L."/>
            <person name="Williams K.H."/>
            <person name="Hubbard S.S."/>
            <person name="Banfield J.F."/>
        </authorList>
    </citation>
    <scope>NUCLEOTIDE SEQUENCE [LARGE SCALE GENOMIC DNA]</scope>
</reference>
<feature type="transmembrane region" description="Helical" evidence="1">
    <location>
        <begin position="40"/>
        <end position="59"/>
    </location>
</feature>
<keyword evidence="1" id="KW-0472">Membrane</keyword>
<name>A0A1G2LTD5_9BACT</name>
<evidence type="ECO:0000313" key="3">
    <source>
        <dbReference type="Proteomes" id="UP000178302"/>
    </source>
</evidence>